<keyword evidence="1" id="KW-0694">RNA-binding</keyword>
<dbReference type="PROSITE" id="PS50084">
    <property type="entry name" value="KH_TYPE_1"/>
    <property type="match status" value="1"/>
</dbReference>
<dbReference type="Proteomes" id="UP000008068">
    <property type="component" value="Unassembled WGS sequence"/>
</dbReference>
<feature type="domain" description="K Homology" evidence="3">
    <location>
        <begin position="169"/>
        <end position="221"/>
    </location>
</feature>
<proteinExistence type="predicted"/>
<name>G0MH50_CAEBE</name>
<sequence>MKDNVFPVNERAREDVKRNLEELRRICECSIQICDKENKLELYPYFEIELDGENEKVNMAKKHIFEVIIREMAERYEYEECTGYVSCFLPFTPEDIKIFLADFELKCLQNCYGIVIIKEPDARFPTPIMVRGTPDSIDQFTKSLTTKIEEHKKRNPEVAKTMQFTVQDIKWLMSQNGEKVKHIEEQTNAKCTTDNKTYFGYRTLTITGKFNEVAEAKKTINNLIDKHHMEQKIESSSKHYSHDEQGNRDYRKTYAHKQSSSKRFNDNDNMDHYHKLRGCEHRDSERSLKKHHHKEQDRPRVSREDERDDQYNRRSRRDKHLEKRHRRYGPYD</sequence>
<evidence type="ECO:0000256" key="2">
    <source>
        <dbReference type="SAM" id="MobiDB-lite"/>
    </source>
</evidence>
<feature type="region of interest" description="Disordered" evidence="2">
    <location>
        <begin position="254"/>
        <end position="273"/>
    </location>
</feature>
<evidence type="ECO:0000256" key="1">
    <source>
        <dbReference type="PROSITE-ProRule" id="PRU00117"/>
    </source>
</evidence>
<gene>
    <name evidence="4" type="ORF">CAEBREN_20383</name>
</gene>
<reference evidence="5" key="1">
    <citation type="submission" date="2011-07" db="EMBL/GenBank/DDBJ databases">
        <authorList>
            <consortium name="Caenorhabditis brenneri Sequencing and Analysis Consortium"/>
            <person name="Wilson R.K."/>
        </authorList>
    </citation>
    <scope>NUCLEOTIDE SEQUENCE [LARGE SCALE GENOMIC DNA]</scope>
    <source>
        <strain evidence="5">PB2801</strain>
    </source>
</reference>
<dbReference type="InterPro" id="IPR036612">
    <property type="entry name" value="KH_dom_type_1_sf"/>
</dbReference>
<evidence type="ECO:0000313" key="5">
    <source>
        <dbReference type="Proteomes" id="UP000008068"/>
    </source>
</evidence>
<feature type="compositionally biased region" description="Basic and acidic residues" evidence="2">
    <location>
        <begin position="263"/>
        <end position="273"/>
    </location>
</feature>
<protein>
    <recommendedName>
        <fullName evidence="3">K Homology domain-containing protein</fullName>
    </recommendedName>
</protein>
<dbReference type="GO" id="GO:0003723">
    <property type="term" value="F:RNA binding"/>
    <property type="evidence" value="ECO:0007669"/>
    <property type="project" value="UniProtKB-UniRule"/>
</dbReference>
<dbReference type="Gene3D" id="3.30.310.210">
    <property type="match status" value="1"/>
</dbReference>
<evidence type="ECO:0000313" key="4">
    <source>
        <dbReference type="EMBL" id="EGT58125.1"/>
    </source>
</evidence>
<dbReference type="CDD" id="cd00105">
    <property type="entry name" value="KH-I"/>
    <property type="match status" value="1"/>
</dbReference>
<keyword evidence="5" id="KW-1185">Reference proteome</keyword>
<dbReference type="EMBL" id="GL379794">
    <property type="protein sequence ID" value="EGT58125.1"/>
    <property type="molecule type" value="Genomic_DNA"/>
</dbReference>
<organism evidence="5">
    <name type="scientific">Caenorhabditis brenneri</name>
    <name type="common">Nematode worm</name>
    <dbReference type="NCBI Taxonomy" id="135651"/>
    <lineage>
        <taxon>Eukaryota</taxon>
        <taxon>Metazoa</taxon>
        <taxon>Ecdysozoa</taxon>
        <taxon>Nematoda</taxon>
        <taxon>Chromadorea</taxon>
        <taxon>Rhabditida</taxon>
        <taxon>Rhabditina</taxon>
        <taxon>Rhabditomorpha</taxon>
        <taxon>Rhabditoidea</taxon>
        <taxon>Rhabditidae</taxon>
        <taxon>Peloderinae</taxon>
        <taxon>Caenorhabditis</taxon>
    </lineage>
</organism>
<dbReference type="HOGENOM" id="CLU_837393_0_0_1"/>
<dbReference type="InParanoid" id="G0MH50"/>
<feature type="compositionally biased region" description="Basic residues" evidence="2">
    <location>
        <begin position="313"/>
        <end position="332"/>
    </location>
</feature>
<dbReference type="Pfam" id="PF00013">
    <property type="entry name" value="KH_1"/>
    <property type="match status" value="1"/>
</dbReference>
<feature type="compositionally biased region" description="Basic and acidic residues" evidence="2">
    <location>
        <begin position="294"/>
        <end position="312"/>
    </location>
</feature>
<accession>G0MH50</accession>
<evidence type="ECO:0000259" key="3">
    <source>
        <dbReference type="Pfam" id="PF00013"/>
    </source>
</evidence>
<dbReference type="SUPFAM" id="SSF54791">
    <property type="entry name" value="Eukaryotic type KH-domain (KH-domain type I)"/>
    <property type="match status" value="1"/>
</dbReference>
<feature type="region of interest" description="Disordered" evidence="2">
    <location>
        <begin position="280"/>
        <end position="332"/>
    </location>
</feature>
<dbReference type="AlphaFoldDB" id="G0MH50"/>
<dbReference type="InterPro" id="IPR004088">
    <property type="entry name" value="KH_dom_type_1"/>
</dbReference>